<keyword evidence="7 9" id="KW-1133">Transmembrane helix</keyword>
<name>A0A1A0HAK6_9ASCO</name>
<feature type="transmembrane region" description="Helical" evidence="9">
    <location>
        <begin position="762"/>
        <end position="780"/>
    </location>
</feature>
<feature type="transmembrane region" description="Helical" evidence="9">
    <location>
        <begin position="585"/>
        <end position="605"/>
    </location>
</feature>
<evidence type="ECO:0000256" key="2">
    <source>
        <dbReference type="ARBA" id="ARBA00008807"/>
    </source>
</evidence>
<dbReference type="AlphaFoldDB" id="A0A1A0HAK6"/>
<feature type="transmembrane region" description="Helical" evidence="9">
    <location>
        <begin position="801"/>
        <end position="825"/>
    </location>
</feature>
<keyword evidence="11" id="KW-1185">Reference proteome</keyword>
<evidence type="ECO:0000256" key="3">
    <source>
        <dbReference type="ARBA" id="ARBA00022448"/>
    </source>
</evidence>
<evidence type="ECO:0000256" key="9">
    <source>
        <dbReference type="SAM" id="Phobius"/>
    </source>
</evidence>
<keyword evidence="4 9" id="KW-0812">Transmembrane</keyword>
<comment type="caution">
    <text evidence="10">The sequence shown here is derived from an EMBL/GenBank/DDBJ whole genome shotgun (WGS) entry which is preliminary data.</text>
</comment>
<accession>A0A1A0HAK6</accession>
<dbReference type="GO" id="GO:0015031">
    <property type="term" value="P:protein transport"/>
    <property type="evidence" value="ECO:0007669"/>
    <property type="project" value="UniProtKB-KW"/>
</dbReference>
<feature type="transmembrane region" description="Helical" evidence="9">
    <location>
        <begin position="612"/>
        <end position="631"/>
    </location>
</feature>
<feature type="transmembrane region" description="Helical" evidence="9">
    <location>
        <begin position="643"/>
        <end position="663"/>
    </location>
</feature>
<dbReference type="InterPro" id="IPR004813">
    <property type="entry name" value="OPT"/>
</dbReference>
<reference evidence="10 11" key="1">
    <citation type="submission" date="2016-05" db="EMBL/GenBank/DDBJ databases">
        <title>Comparative genomics of biotechnologically important yeasts.</title>
        <authorList>
            <consortium name="DOE Joint Genome Institute"/>
            <person name="Riley R."/>
            <person name="Haridas S."/>
            <person name="Wolfe K.H."/>
            <person name="Lopes M.R."/>
            <person name="Hittinger C.T."/>
            <person name="Goker M."/>
            <person name="Salamov A."/>
            <person name="Wisecaver J."/>
            <person name="Long T.M."/>
            <person name="Aerts A.L."/>
            <person name="Barry K."/>
            <person name="Choi C."/>
            <person name="Clum A."/>
            <person name="Coughlan A.Y."/>
            <person name="Deshpande S."/>
            <person name="Douglass A.P."/>
            <person name="Hanson S.J."/>
            <person name="Klenk H.-P."/>
            <person name="LaButti K."/>
            <person name="Lapidus A."/>
            <person name="Lindquist E."/>
            <person name="Lipzen A."/>
            <person name="Meier-kolthoff J.P."/>
            <person name="Ohm R.A."/>
            <person name="Otillar R.P."/>
            <person name="Pangilinan J."/>
            <person name="Peng Y."/>
            <person name="Rokas A."/>
            <person name="Rosa C.A."/>
            <person name="Scheuner C."/>
            <person name="Sibirny A.A."/>
            <person name="Slot J.C."/>
            <person name="Stielow J.B."/>
            <person name="Sun H."/>
            <person name="Kurtzman C.P."/>
            <person name="Blackwell M."/>
            <person name="Grigoriev I.V."/>
            <person name="Jeffries T.W."/>
        </authorList>
    </citation>
    <scope>NUCLEOTIDE SEQUENCE [LARGE SCALE GENOMIC DNA]</scope>
    <source>
        <strain evidence="10 11">NRRL YB-4993</strain>
    </source>
</reference>
<evidence type="ECO:0000256" key="5">
    <source>
        <dbReference type="ARBA" id="ARBA00022856"/>
    </source>
</evidence>
<dbReference type="EMBL" id="LXTC01000003">
    <property type="protein sequence ID" value="OBA21035.1"/>
    <property type="molecule type" value="Genomic_DNA"/>
</dbReference>
<evidence type="ECO:0000256" key="1">
    <source>
        <dbReference type="ARBA" id="ARBA00004141"/>
    </source>
</evidence>
<feature type="transmembrane region" description="Helical" evidence="9">
    <location>
        <begin position="196"/>
        <end position="215"/>
    </location>
</feature>
<comment type="similarity">
    <text evidence="2">Belongs to the oligopeptide OPT transporter family.</text>
</comment>
<protein>
    <submittedName>
        <fullName evidence="10">OPT-domain-containing protein</fullName>
    </submittedName>
</protein>
<proteinExistence type="inferred from homology"/>
<dbReference type="InterPro" id="IPR004648">
    <property type="entry name" value="Oligpept_transpt"/>
</dbReference>
<sequence length="906" mass="103159">MTPANEYIELDDLGTARGISKISGDSFIAGLDPVNEKKWHSYTQHQLAVLLPKLGVLEFQIPLDFDMFLPLVKYMMAKVDMLDLLEAINILRDALVEHSGDVNFPTEDFKLIEELLATMPAETEGLKALNEGVGAFSKGYSDDPKMAETPPENSTFWAARVKLEAALIAFHSPYPEVRAVVDPYDDPLLPVETLRVYVISLFWTLVGSIINNFFVHRMPGITLSTSTVQLLLLPSGRLWERVFPLDMTVSVFGRRFNMNPGRWNSKEMMLASIIYSCSAGTPYAVYNIFVMKLDRFYGLKWVNWVYQVCFTLSTQFLGFAFAFMMLRVCVYPKKAVWPTILPVIALNRALMESERPEVINGWRISRYAFFFVVFVASFCYNWLPSLFFTTLSTFNWPTWFRPNLVHLNNISGTNSGLGLNPWPTFDWNILDMAGCLTIPFFTYANHFCGMILAFCTILAVYYSNNKWTAYFPINSNRLFNNRGDIYDVHKILNDNSGFDQDKYLKYGPPYFSAANLVLYGAYFFLYPFAILYHTVTEWSSMSQSFISIWHTVKGAFLSGHDEQLQRFSHDPHCKMMSKYEEVPTLWFLVILALSVILAVSCVWFYPVETPVWGIFFAIALNFVFLIPITSISSVTGFTFGLNVLVELIVGYAIPNSGLALITLKAYGYNIDSQASNYITDQKLAHYTKIPPRSIFRGQIISTFLTVFVSLFIANWQIGNIPDICAADQKNKLKCPGANTFFFASIQYGEIGPAKVFGGIYPILKWCFLFGALLVFPLAYLKKKGPSDFMKYFQPTVIVGGFLAYGPYNLLYYTGGLYMSFTFMYYIKKNYTLWWEKYNYILTSALSSGVAFSALVIFFVQFRGVEFKWWGNNLSSIGIEGHKIKPSWLHAKDAPEGYVGLREGSFP</sequence>
<feature type="transmembrane region" description="Helical" evidence="9">
    <location>
        <begin position="694"/>
        <end position="713"/>
    </location>
</feature>
<feature type="transmembrane region" description="Helical" evidence="9">
    <location>
        <begin position="440"/>
        <end position="462"/>
    </location>
</feature>
<dbReference type="RefSeq" id="XP_018711545.1">
    <property type="nucleotide sequence ID" value="XM_018854037.1"/>
</dbReference>
<feature type="transmembrane region" description="Helical" evidence="9">
    <location>
        <begin position="268"/>
        <end position="289"/>
    </location>
</feature>
<dbReference type="Pfam" id="PF03169">
    <property type="entry name" value="OPT"/>
    <property type="match status" value="1"/>
</dbReference>
<keyword evidence="8 9" id="KW-0472">Membrane</keyword>
<dbReference type="GO" id="GO:0035673">
    <property type="term" value="F:oligopeptide transmembrane transporter activity"/>
    <property type="evidence" value="ECO:0007669"/>
    <property type="project" value="InterPro"/>
</dbReference>
<dbReference type="NCBIfam" id="TIGR00728">
    <property type="entry name" value="OPT_sfam"/>
    <property type="match status" value="1"/>
</dbReference>
<organism evidence="10 11">
    <name type="scientific">Metschnikowia bicuspidata var. bicuspidata NRRL YB-4993</name>
    <dbReference type="NCBI Taxonomy" id="869754"/>
    <lineage>
        <taxon>Eukaryota</taxon>
        <taxon>Fungi</taxon>
        <taxon>Dikarya</taxon>
        <taxon>Ascomycota</taxon>
        <taxon>Saccharomycotina</taxon>
        <taxon>Pichiomycetes</taxon>
        <taxon>Metschnikowiaceae</taxon>
        <taxon>Metschnikowia</taxon>
    </lineage>
</organism>
<comment type="subcellular location">
    <subcellularLocation>
        <location evidence="1">Membrane</location>
        <topology evidence="1">Multi-pass membrane protein</topology>
    </subcellularLocation>
</comment>
<keyword evidence="5" id="KW-0571">Peptide transport</keyword>
<keyword evidence="6" id="KW-0653">Protein transport</keyword>
<evidence type="ECO:0000256" key="4">
    <source>
        <dbReference type="ARBA" id="ARBA00022692"/>
    </source>
</evidence>
<feature type="transmembrane region" description="Helical" evidence="9">
    <location>
        <begin position="837"/>
        <end position="859"/>
    </location>
</feature>
<evidence type="ECO:0000313" key="10">
    <source>
        <dbReference type="EMBL" id="OBA21035.1"/>
    </source>
</evidence>
<dbReference type="GeneID" id="30027013"/>
<dbReference type="GO" id="GO:0016020">
    <property type="term" value="C:membrane"/>
    <property type="evidence" value="ECO:0007669"/>
    <property type="project" value="UniProtKB-SubCell"/>
</dbReference>
<feature type="transmembrane region" description="Helical" evidence="9">
    <location>
        <begin position="304"/>
        <end position="326"/>
    </location>
</feature>
<keyword evidence="3" id="KW-0813">Transport</keyword>
<evidence type="ECO:0000256" key="6">
    <source>
        <dbReference type="ARBA" id="ARBA00022927"/>
    </source>
</evidence>
<evidence type="ECO:0000313" key="11">
    <source>
        <dbReference type="Proteomes" id="UP000092555"/>
    </source>
</evidence>
<dbReference type="OrthoDB" id="9986677at2759"/>
<evidence type="ECO:0000256" key="8">
    <source>
        <dbReference type="ARBA" id="ARBA00023136"/>
    </source>
</evidence>
<dbReference type="Proteomes" id="UP000092555">
    <property type="component" value="Unassembled WGS sequence"/>
</dbReference>
<feature type="transmembrane region" description="Helical" evidence="9">
    <location>
        <begin position="510"/>
        <end position="532"/>
    </location>
</feature>
<gene>
    <name evidence="10" type="ORF">METBIDRAFT_11622</name>
</gene>
<dbReference type="NCBIfam" id="TIGR00727">
    <property type="entry name" value="ISP4_OPT"/>
    <property type="match status" value="1"/>
</dbReference>
<evidence type="ECO:0000256" key="7">
    <source>
        <dbReference type="ARBA" id="ARBA00022989"/>
    </source>
</evidence>
<feature type="transmembrane region" description="Helical" evidence="9">
    <location>
        <begin position="364"/>
        <end position="383"/>
    </location>
</feature>
<dbReference type="PANTHER" id="PTHR22601">
    <property type="entry name" value="ISP4 LIKE PROTEIN"/>
    <property type="match status" value="1"/>
</dbReference>